<name>A0AAD9V109_ACRCE</name>
<accession>A0AAD9V109</accession>
<dbReference type="EMBL" id="JARQWQ010000051">
    <property type="protein sequence ID" value="KAK2557147.1"/>
    <property type="molecule type" value="Genomic_DNA"/>
</dbReference>
<organism evidence="3 4">
    <name type="scientific">Acropora cervicornis</name>
    <name type="common">Staghorn coral</name>
    <dbReference type="NCBI Taxonomy" id="6130"/>
    <lineage>
        <taxon>Eukaryota</taxon>
        <taxon>Metazoa</taxon>
        <taxon>Cnidaria</taxon>
        <taxon>Anthozoa</taxon>
        <taxon>Hexacorallia</taxon>
        <taxon>Scleractinia</taxon>
        <taxon>Astrocoeniina</taxon>
        <taxon>Acroporidae</taxon>
        <taxon>Acropora</taxon>
    </lineage>
</organism>
<protein>
    <submittedName>
        <fullName evidence="3">Uncharacterized protein</fullName>
    </submittedName>
</protein>
<keyword evidence="2" id="KW-0472">Membrane</keyword>
<feature type="transmembrane region" description="Helical" evidence="2">
    <location>
        <begin position="5"/>
        <end position="22"/>
    </location>
</feature>
<evidence type="ECO:0000313" key="4">
    <source>
        <dbReference type="Proteomes" id="UP001249851"/>
    </source>
</evidence>
<reference evidence="3" key="2">
    <citation type="journal article" date="2023" name="Science">
        <title>Genomic signatures of disease resistance in endangered staghorn corals.</title>
        <authorList>
            <person name="Vollmer S.V."/>
            <person name="Selwyn J.D."/>
            <person name="Despard B.A."/>
            <person name="Roesel C.L."/>
        </authorList>
    </citation>
    <scope>NUCLEOTIDE SEQUENCE</scope>
    <source>
        <strain evidence="3">K2</strain>
    </source>
</reference>
<dbReference type="AlphaFoldDB" id="A0AAD9V109"/>
<sequence length="119" mass="13085">MVFEVIGFGIATTAFLITFARYFTRNWFPYFMAGLIVFEVGMFSLTKCKRIEPERAPKQSERSEGSKRPPPSPTNANNKDQPSPKNQGNTKTASPAKGQGATNKQDKAAKKAQAKANAK</sequence>
<proteinExistence type="predicted"/>
<feature type="transmembrane region" description="Helical" evidence="2">
    <location>
        <begin position="28"/>
        <end position="45"/>
    </location>
</feature>
<feature type="region of interest" description="Disordered" evidence="1">
    <location>
        <begin position="53"/>
        <end position="119"/>
    </location>
</feature>
<gene>
    <name evidence="3" type="ORF">P5673_020623</name>
</gene>
<evidence type="ECO:0000256" key="2">
    <source>
        <dbReference type="SAM" id="Phobius"/>
    </source>
</evidence>
<feature type="compositionally biased region" description="Basic and acidic residues" evidence="1">
    <location>
        <begin position="53"/>
        <end position="67"/>
    </location>
</feature>
<feature type="compositionally biased region" description="Polar residues" evidence="1">
    <location>
        <begin position="74"/>
        <end position="93"/>
    </location>
</feature>
<feature type="compositionally biased region" description="Basic residues" evidence="1">
    <location>
        <begin position="110"/>
        <end position="119"/>
    </location>
</feature>
<dbReference type="Proteomes" id="UP001249851">
    <property type="component" value="Unassembled WGS sequence"/>
</dbReference>
<reference evidence="3" key="1">
    <citation type="journal article" date="2023" name="G3 (Bethesda)">
        <title>Whole genome assembly and annotation of the endangered Caribbean coral Acropora cervicornis.</title>
        <authorList>
            <person name="Selwyn J.D."/>
            <person name="Vollmer S.V."/>
        </authorList>
    </citation>
    <scope>NUCLEOTIDE SEQUENCE</scope>
    <source>
        <strain evidence="3">K2</strain>
    </source>
</reference>
<comment type="caution">
    <text evidence="3">The sequence shown here is derived from an EMBL/GenBank/DDBJ whole genome shotgun (WGS) entry which is preliminary data.</text>
</comment>
<keyword evidence="2" id="KW-0812">Transmembrane</keyword>
<keyword evidence="4" id="KW-1185">Reference proteome</keyword>
<evidence type="ECO:0000256" key="1">
    <source>
        <dbReference type="SAM" id="MobiDB-lite"/>
    </source>
</evidence>
<evidence type="ECO:0000313" key="3">
    <source>
        <dbReference type="EMBL" id="KAK2557147.1"/>
    </source>
</evidence>
<keyword evidence="2" id="KW-1133">Transmembrane helix</keyword>